<sequence length="143" mass="15895">MQVQKLSYRKLTRSLGLALLLWVFLLADATAQDVCFDEHVAGKMVVELERIPNLQQQLGIQESITVELTSQRDVLLETVKIQKEQVVLCSEALKSHEQLAKVSDENCKRQIEAAKPSFWSRLGTHVTAMGIGGIIAAVLVLLL</sequence>
<dbReference type="EMBL" id="MT143899">
    <property type="protein sequence ID" value="QJH92547.1"/>
    <property type="molecule type" value="Genomic_DNA"/>
</dbReference>
<evidence type="ECO:0000313" key="2">
    <source>
        <dbReference type="EMBL" id="QJH92547.1"/>
    </source>
</evidence>
<dbReference type="AlphaFoldDB" id="A0A6M3X514"/>
<evidence type="ECO:0000256" key="1">
    <source>
        <dbReference type="SAM" id="Phobius"/>
    </source>
</evidence>
<protein>
    <submittedName>
        <fullName evidence="2">Uncharacterized protein</fullName>
    </submittedName>
</protein>
<reference evidence="2" key="1">
    <citation type="submission" date="2020-03" db="EMBL/GenBank/DDBJ databases">
        <title>The deep terrestrial virosphere.</title>
        <authorList>
            <person name="Holmfeldt K."/>
            <person name="Nilsson E."/>
            <person name="Simone D."/>
            <person name="Lopez-Fernandez M."/>
            <person name="Wu X."/>
            <person name="de Brujin I."/>
            <person name="Lundin D."/>
            <person name="Andersson A."/>
            <person name="Bertilsson S."/>
            <person name="Dopson M."/>
        </authorList>
    </citation>
    <scope>NUCLEOTIDE SEQUENCE</scope>
    <source>
        <strain evidence="2">MM171A03450</strain>
    </source>
</reference>
<name>A0A6M3X514_9ZZZZ</name>
<keyword evidence="1" id="KW-0472">Membrane</keyword>
<organism evidence="2">
    <name type="scientific">viral metagenome</name>
    <dbReference type="NCBI Taxonomy" id="1070528"/>
    <lineage>
        <taxon>unclassified sequences</taxon>
        <taxon>metagenomes</taxon>
        <taxon>organismal metagenomes</taxon>
    </lineage>
</organism>
<feature type="transmembrane region" description="Helical" evidence="1">
    <location>
        <begin position="122"/>
        <end position="142"/>
    </location>
</feature>
<keyword evidence="1" id="KW-0812">Transmembrane</keyword>
<gene>
    <name evidence="2" type="ORF">MM171A03450_0007</name>
</gene>
<keyword evidence="1" id="KW-1133">Transmembrane helix</keyword>
<proteinExistence type="predicted"/>
<accession>A0A6M3X514</accession>